<accession>A0A6J6S617</accession>
<evidence type="ECO:0000313" key="1">
    <source>
        <dbReference type="EMBL" id="CAB4730430.1"/>
    </source>
</evidence>
<dbReference type="EMBL" id="CAEZYR010000010">
    <property type="protein sequence ID" value="CAB4730430.1"/>
    <property type="molecule type" value="Genomic_DNA"/>
</dbReference>
<evidence type="ECO:0000313" key="3">
    <source>
        <dbReference type="EMBL" id="CAB4944410.1"/>
    </source>
</evidence>
<dbReference type="EMBL" id="CAFBMH010000277">
    <property type="protein sequence ID" value="CAB4944410.1"/>
    <property type="molecule type" value="Genomic_DNA"/>
</dbReference>
<organism evidence="1">
    <name type="scientific">freshwater metagenome</name>
    <dbReference type="NCBI Taxonomy" id="449393"/>
    <lineage>
        <taxon>unclassified sequences</taxon>
        <taxon>metagenomes</taxon>
        <taxon>ecological metagenomes</taxon>
    </lineage>
</organism>
<dbReference type="EMBL" id="CAFABA010000024">
    <property type="protein sequence ID" value="CAB4823105.1"/>
    <property type="molecule type" value="Genomic_DNA"/>
</dbReference>
<gene>
    <name evidence="1" type="ORF">UFOPK2754_00438</name>
    <name evidence="2" type="ORF">UFOPK3139_00829</name>
    <name evidence="3" type="ORF">UFOPK3543_03431</name>
</gene>
<protein>
    <submittedName>
        <fullName evidence="1">Unannotated protein</fullName>
    </submittedName>
</protein>
<name>A0A6J6S617_9ZZZZ</name>
<evidence type="ECO:0000313" key="2">
    <source>
        <dbReference type="EMBL" id="CAB4823105.1"/>
    </source>
</evidence>
<proteinExistence type="predicted"/>
<reference evidence="1" key="1">
    <citation type="submission" date="2020-05" db="EMBL/GenBank/DDBJ databases">
        <authorList>
            <person name="Chiriac C."/>
            <person name="Salcher M."/>
            <person name="Ghai R."/>
            <person name="Kavagutti S V."/>
        </authorList>
    </citation>
    <scope>NUCLEOTIDE SEQUENCE</scope>
</reference>
<dbReference type="AlphaFoldDB" id="A0A6J6S617"/>
<sequence>MVKALGGITFDGASGSVAFDTFGDPKTASFTLYKVTGTDWVAQ</sequence>